<protein>
    <submittedName>
        <fullName evidence="3">Zinc ribbon domain-containing protein</fullName>
    </submittedName>
</protein>
<dbReference type="RefSeq" id="WP_322608787.1">
    <property type="nucleotide sequence ID" value="NZ_JARVCO010000010.1"/>
</dbReference>
<name>A0ABU5MXT9_9BACT</name>
<feature type="domain" description="Putative regulatory protein FmdB zinc ribbon" evidence="2">
    <location>
        <begin position="1"/>
        <end position="41"/>
    </location>
</feature>
<accession>A0ABU5MXT9</accession>
<evidence type="ECO:0000313" key="4">
    <source>
        <dbReference type="Proteomes" id="UP001290861"/>
    </source>
</evidence>
<evidence type="ECO:0000259" key="2">
    <source>
        <dbReference type="SMART" id="SM00834"/>
    </source>
</evidence>
<sequence>MPTYDYECKECGHHFEAFQTMSADPLTSCPKCEGVVQRLIGMGSGVLFKGSGFYETDYRSSGYNKAKAADKPAESAPKKGKKSASNKNAKQAQ</sequence>
<dbReference type="EMBL" id="JARVCO010000010">
    <property type="protein sequence ID" value="MDZ8118994.1"/>
    <property type="molecule type" value="Genomic_DNA"/>
</dbReference>
<gene>
    <name evidence="3" type="ORF">P9H32_10190</name>
</gene>
<dbReference type="Pfam" id="PF09723">
    <property type="entry name" value="Zn_ribbon_8"/>
    <property type="match status" value="1"/>
</dbReference>
<organism evidence="3 4">
    <name type="scientific">Pontiella agarivorans</name>
    <dbReference type="NCBI Taxonomy" id="3038953"/>
    <lineage>
        <taxon>Bacteria</taxon>
        <taxon>Pseudomonadati</taxon>
        <taxon>Kiritimatiellota</taxon>
        <taxon>Kiritimatiellia</taxon>
        <taxon>Kiritimatiellales</taxon>
        <taxon>Pontiellaceae</taxon>
        <taxon>Pontiella</taxon>
    </lineage>
</organism>
<evidence type="ECO:0000313" key="3">
    <source>
        <dbReference type="EMBL" id="MDZ8118994.1"/>
    </source>
</evidence>
<proteinExistence type="predicted"/>
<feature type="compositionally biased region" description="Basic and acidic residues" evidence="1">
    <location>
        <begin position="67"/>
        <end position="77"/>
    </location>
</feature>
<dbReference type="Proteomes" id="UP001290861">
    <property type="component" value="Unassembled WGS sequence"/>
</dbReference>
<comment type="caution">
    <text evidence="3">The sequence shown here is derived from an EMBL/GenBank/DDBJ whole genome shotgun (WGS) entry which is preliminary data.</text>
</comment>
<reference evidence="3 4" key="1">
    <citation type="journal article" date="2024" name="Appl. Environ. Microbiol.">
        <title>Pontiella agarivorans sp. nov., a novel marine anaerobic bacterium capable of degrading macroalgal polysaccharides and fixing nitrogen.</title>
        <authorList>
            <person name="Liu N."/>
            <person name="Kivenson V."/>
            <person name="Peng X."/>
            <person name="Cui Z."/>
            <person name="Lankiewicz T.S."/>
            <person name="Gosselin K.M."/>
            <person name="English C.J."/>
            <person name="Blair E.M."/>
            <person name="O'Malley M.A."/>
            <person name="Valentine D.L."/>
        </authorList>
    </citation>
    <scope>NUCLEOTIDE SEQUENCE [LARGE SCALE GENOMIC DNA]</scope>
    <source>
        <strain evidence="3 4">NLcol2</strain>
    </source>
</reference>
<dbReference type="NCBIfam" id="TIGR02605">
    <property type="entry name" value="CxxC_CxxC_SSSS"/>
    <property type="match status" value="1"/>
</dbReference>
<dbReference type="PANTHER" id="PTHR34404:SF2">
    <property type="entry name" value="CONSERVED SERINE RICH PROTEIN"/>
    <property type="match status" value="1"/>
</dbReference>
<keyword evidence="4" id="KW-1185">Reference proteome</keyword>
<dbReference type="InterPro" id="IPR013429">
    <property type="entry name" value="Regulatory_FmdB_Zinc_ribbon"/>
</dbReference>
<dbReference type="SMART" id="SM00834">
    <property type="entry name" value="CxxC_CXXC_SSSS"/>
    <property type="match status" value="1"/>
</dbReference>
<feature type="region of interest" description="Disordered" evidence="1">
    <location>
        <begin position="64"/>
        <end position="93"/>
    </location>
</feature>
<evidence type="ECO:0000256" key="1">
    <source>
        <dbReference type="SAM" id="MobiDB-lite"/>
    </source>
</evidence>
<dbReference type="PANTHER" id="PTHR34404">
    <property type="entry name" value="REGULATORY PROTEIN, FMDB FAMILY"/>
    <property type="match status" value="1"/>
</dbReference>